<accession>A0A062UXJ7</accession>
<dbReference type="CDD" id="cd00082">
    <property type="entry name" value="HisKA"/>
    <property type="match status" value="1"/>
</dbReference>
<dbReference type="Gene3D" id="1.10.287.130">
    <property type="match status" value="1"/>
</dbReference>
<dbReference type="Pfam" id="PF01590">
    <property type="entry name" value="GAF"/>
    <property type="match status" value="1"/>
</dbReference>
<dbReference type="CDD" id="cd16921">
    <property type="entry name" value="HATPase_FilI-like"/>
    <property type="match status" value="1"/>
</dbReference>
<dbReference type="InterPro" id="IPR029016">
    <property type="entry name" value="GAF-like_dom_sf"/>
</dbReference>
<feature type="transmembrane region" description="Helical" evidence="7">
    <location>
        <begin position="60"/>
        <end position="81"/>
    </location>
</feature>
<dbReference type="SMART" id="SM00065">
    <property type="entry name" value="GAF"/>
    <property type="match status" value="1"/>
</dbReference>
<dbReference type="PANTHER" id="PTHR43304:SF1">
    <property type="entry name" value="PAC DOMAIN-CONTAINING PROTEIN"/>
    <property type="match status" value="1"/>
</dbReference>
<reference evidence="9 10" key="1">
    <citation type="journal article" date="2013" name="Nature">
        <title>Anaerobic oxidation of methane coupled to nitrate reduction in a novel archaeal lineage.</title>
        <authorList>
            <person name="Haroon M.F."/>
            <person name="Hu S."/>
            <person name="Shi Y."/>
            <person name="Imelfort M."/>
            <person name="Keller J."/>
            <person name="Hugenholtz P."/>
            <person name="Yuan Z."/>
            <person name="Tyson G.W."/>
        </authorList>
    </citation>
    <scope>NUCLEOTIDE SEQUENCE [LARGE SCALE GENOMIC DNA]</scope>
    <source>
        <strain evidence="9 10">ANME-2d</strain>
    </source>
</reference>
<keyword evidence="5 9" id="KW-0418">Kinase</keyword>
<evidence type="ECO:0000313" key="10">
    <source>
        <dbReference type="Proteomes" id="UP000027153"/>
    </source>
</evidence>
<dbReference type="InterPro" id="IPR003661">
    <property type="entry name" value="HisK_dim/P_dom"/>
</dbReference>
<gene>
    <name evidence="9" type="ORF">ANME2D_01765</name>
</gene>
<feature type="transmembrane region" description="Helical" evidence="7">
    <location>
        <begin position="26"/>
        <end position="48"/>
    </location>
</feature>
<sequence>MPETVRIVMNTTGDINSSISSPYSRISLVCSAIAAGLGILVMIGWITGMHSLSSLGSSSIPQAPVSSLAFILLGGTWFLYALRRSGRIYVLVSALFVLLVAILNLIRFFTGLDAGIEEFLLRRVLSLDPGIYGAGLMSPITAASFVLISTAMILLLTPLRRATGLSAGLASILASIAASVNLVVLLGYLYSMPVLYGGEIIPVSLPSGVALIFLGAGLIAASGPDHFPLRLLVGPSVSALLLRYFLLVISAFAFTDLILHHLFLRLNISTSLGIVLSVLISLMIISAVVLKLSRTIGGMMEREEAERKRAEKALRRAYDELEIRVRERTAELTKTNESLQADITERKHAEERLQHRTDMEKLIAGISTRFINLSPDEIDSGINHTLQTIGEFAGVDRSYMFLFYDSGMKMDNTHEWCAEGIEPQVQNLKGLPVDDFPWFAQRLRKFENIYIPSVADLPPEAHAETEHFQMQDIKSLIVVPMVSGTSLIGFLGFDSVRTKKTWLEEDVRLLKMVGEIFINALKRKQVEEELRRSNAELEQFAYVASHDLQEPLRMISGFTKLLARRYKGRLDKNADEYIAYVVDGATRMQQMIEDLLAYSRIGTRGKPFEPTDLEAVLNQAMINLKASIEQNDAVVTRDTLPAVMADPTQMIQLFQNLMGNAIKFRKKEEPPRIHVSAQRKGNEWLFSVRDNGIGIAHEFIEHLFQLFQREHAASEYPGTGIGLAICKKIVERHGGRIWAESEPGKGSIFYFTMPVRGGEIT</sequence>
<dbReference type="GO" id="GO:0000155">
    <property type="term" value="F:phosphorelay sensor kinase activity"/>
    <property type="evidence" value="ECO:0007669"/>
    <property type="project" value="InterPro"/>
</dbReference>
<keyword evidence="7" id="KW-1133">Transmembrane helix</keyword>
<dbReference type="AlphaFoldDB" id="A0A062UXJ7"/>
<feature type="transmembrane region" description="Helical" evidence="7">
    <location>
        <begin position="241"/>
        <end position="262"/>
    </location>
</feature>
<dbReference type="Pfam" id="PF00512">
    <property type="entry name" value="HisKA"/>
    <property type="match status" value="1"/>
</dbReference>
<feature type="transmembrane region" description="Helical" evidence="7">
    <location>
        <begin position="88"/>
        <end position="110"/>
    </location>
</feature>
<proteinExistence type="predicted"/>
<evidence type="ECO:0000256" key="2">
    <source>
        <dbReference type="ARBA" id="ARBA00012438"/>
    </source>
</evidence>
<dbReference type="InterPro" id="IPR004358">
    <property type="entry name" value="Sig_transdc_His_kin-like_C"/>
</dbReference>
<dbReference type="RefSeq" id="WP_052368719.1">
    <property type="nucleotide sequence ID" value="NZ_JMIY01000004.1"/>
</dbReference>
<dbReference type="InterPro" id="IPR005467">
    <property type="entry name" value="His_kinase_dom"/>
</dbReference>
<feature type="transmembrane region" description="Helical" evidence="7">
    <location>
        <begin position="268"/>
        <end position="290"/>
    </location>
</feature>
<dbReference type="PROSITE" id="PS50109">
    <property type="entry name" value="HIS_KIN"/>
    <property type="match status" value="1"/>
</dbReference>
<feature type="transmembrane region" description="Helical" evidence="7">
    <location>
        <begin position="476"/>
        <end position="493"/>
    </location>
</feature>
<dbReference type="InterPro" id="IPR003594">
    <property type="entry name" value="HATPase_dom"/>
</dbReference>
<feature type="transmembrane region" description="Helical" evidence="7">
    <location>
        <begin position="200"/>
        <end position="221"/>
    </location>
</feature>
<protein>
    <recommendedName>
        <fullName evidence="2">histidine kinase</fullName>
        <ecNumber evidence="2">2.7.13.3</ecNumber>
    </recommendedName>
</protein>
<keyword evidence="4" id="KW-0808">Transferase</keyword>
<feature type="coiled-coil region" evidence="6">
    <location>
        <begin position="300"/>
        <end position="331"/>
    </location>
</feature>
<dbReference type="Gene3D" id="3.30.450.40">
    <property type="match status" value="1"/>
</dbReference>
<dbReference type="PRINTS" id="PR00344">
    <property type="entry name" value="BCTRLSENSOR"/>
</dbReference>
<dbReference type="InterPro" id="IPR052162">
    <property type="entry name" value="Sensor_kinase/Photoreceptor"/>
</dbReference>
<dbReference type="SMART" id="SM00388">
    <property type="entry name" value="HisKA"/>
    <property type="match status" value="1"/>
</dbReference>
<dbReference type="EMBL" id="JMIY01000004">
    <property type="protein sequence ID" value="KCZ71711.1"/>
    <property type="molecule type" value="Genomic_DNA"/>
</dbReference>
<evidence type="ECO:0000256" key="6">
    <source>
        <dbReference type="SAM" id="Coils"/>
    </source>
</evidence>
<dbReference type="Gene3D" id="3.30.565.10">
    <property type="entry name" value="Histidine kinase-like ATPase, C-terminal domain"/>
    <property type="match status" value="1"/>
</dbReference>
<dbReference type="Pfam" id="PF02518">
    <property type="entry name" value="HATPase_c"/>
    <property type="match status" value="1"/>
</dbReference>
<dbReference type="FunFam" id="3.30.565.10:FF:000006">
    <property type="entry name" value="Sensor histidine kinase WalK"/>
    <property type="match status" value="1"/>
</dbReference>
<comment type="catalytic activity">
    <reaction evidence="1">
        <text>ATP + protein L-histidine = ADP + protein N-phospho-L-histidine.</text>
        <dbReference type="EC" id="2.7.13.3"/>
    </reaction>
</comment>
<keyword evidence="7" id="KW-0472">Membrane</keyword>
<dbReference type="SUPFAM" id="SSF47384">
    <property type="entry name" value="Homodimeric domain of signal transducing histidine kinase"/>
    <property type="match status" value="1"/>
</dbReference>
<keyword evidence="7" id="KW-0812">Transmembrane</keyword>
<evidence type="ECO:0000256" key="1">
    <source>
        <dbReference type="ARBA" id="ARBA00000085"/>
    </source>
</evidence>
<evidence type="ECO:0000313" key="9">
    <source>
        <dbReference type="EMBL" id="KCZ71711.1"/>
    </source>
</evidence>
<dbReference type="EC" id="2.7.13.3" evidence="2"/>
<dbReference type="Proteomes" id="UP000027153">
    <property type="component" value="Unassembled WGS sequence"/>
</dbReference>
<organism evidence="9 10">
    <name type="scientific">Candidatus Methanoperedens nitratireducens</name>
    <dbReference type="NCBI Taxonomy" id="1392998"/>
    <lineage>
        <taxon>Archaea</taxon>
        <taxon>Methanobacteriati</taxon>
        <taxon>Methanobacteriota</taxon>
        <taxon>Stenosarchaea group</taxon>
        <taxon>Methanomicrobia</taxon>
        <taxon>Methanosarcinales</taxon>
        <taxon>ANME-2 cluster</taxon>
        <taxon>Candidatus Methanoperedentaceae</taxon>
        <taxon>Candidatus Methanoperedens</taxon>
    </lineage>
</organism>
<dbReference type="SUPFAM" id="SSF55781">
    <property type="entry name" value="GAF domain-like"/>
    <property type="match status" value="1"/>
</dbReference>
<keyword evidence="6" id="KW-0175">Coiled coil</keyword>
<evidence type="ECO:0000256" key="4">
    <source>
        <dbReference type="ARBA" id="ARBA00022679"/>
    </source>
</evidence>
<comment type="caution">
    <text evidence="9">The sequence shown here is derived from an EMBL/GenBank/DDBJ whole genome shotgun (WGS) entry which is preliminary data.</text>
</comment>
<feature type="domain" description="Histidine kinase" evidence="8">
    <location>
        <begin position="543"/>
        <end position="757"/>
    </location>
</feature>
<evidence type="ECO:0000256" key="7">
    <source>
        <dbReference type="SAM" id="Phobius"/>
    </source>
</evidence>
<feature type="transmembrane region" description="Helical" evidence="7">
    <location>
        <begin position="130"/>
        <end position="156"/>
    </location>
</feature>
<dbReference type="InterPro" id="IPR036890">
    <property type="entry name" value="HATPase_C_sf"/>
</dbReference>
<evidence type="ECO:0000256" key="3">
    <source>
        <dbReference type="ARBA" id="ARBA00022553"/>
    </source>
</evidence>
<dbReference type="PANTHER" id="PTHR43304">
    <property type="entry name" value="PHYTOCHROME-LIKE PROTEIN CPH1"/>
    <property type="match status" value="1"/>
</dbReference>
<keyword evidence="10" id="KW-1185">Reference proteome</keyword>
<feature type="transmembrane region" description="Helical" evidence="7">
    <location>
        <begin position="168"/>
        <end position="188"/>
    </location>
</feature>
<dbReference type="SUPFAM" id="SSF55874">
    <property type="entry name" value="ATPase domain of HSP90 chaperone/DNA topoisomerase II/histidine kinase"/>
    <property type="match status" value="1"/>
</dbReference>
<evidence type="ECO:0000256" key="5">
    <source>
        <dbReference type="ARBA" id="ARBA00022777"/>
    </source>
</evidence>
<keyword evidence="3" id="KW-0597">Phosphoprotein</keyword>
<dbReference type="SMART" id="SM00387">
    <property type="entry name" value="HATPase_c"/>
    <property type="match status" value="1"/>
</dbReference>
<name>A0A062UXJ7_9EURY</name>
<dbReference type="InterPro" id="IPR036097">
    <property type="entry name" value="HisK_dim/P_sf"/>
</dbReference>
<dbReference type="PATRIC" id="fig|1392998.3.peg.1766"/>
<evidence type="ECO:0000259" key="8">
    <source>
        <dbReference type="PROSITE" id="PS50109"/>
    </source>
</evidence>
<dbReference type="InterPro" id="IPR003018">
    <property type="entry name" value="GAF"/>
</dbReference>